<dbReference type="SUPFAM" id="SSF117070">
    <property type="entry name" value="LEA14-like"/>
    <property type="match status" value="1"/>
</dbReference>
<dbReference type="PANTHER" id="PTHR31234:SF65">
    <property type="entry name" value="LATE EMBRYOGENESIS ABUNDANT PROTEIN, LEA_2 SUBGROUP"/>
    <property type="match status" value="1"/>
</dbReference>
<dbReference type="GO" id="GO:0016020">
    <property type="term" value="C:membrane"/>
    <property type="evidence" value="ECO:0007669"/>
    <property type="project" value="UniProtKB-SubCell"/>
</dbReference>
<feature type="transmembrane region" description="Helical" evidence="3">
    <location>
        <begin position="27"/>
        <end position="52"/>
    </location>
</feature>
<evidence type="ECO:0000256" key="3">
    <source>
        <dbReference type="SAM" id="Phobius"/>
    </source>
</evidence>
<keyword evidence="3" id="KW-0812">Transmembrane</keyword>
<sequence length="211" mass="23495">MTENKQEQEQEQVSPNDMKQMRRRRCLMLLGAPLLLLMLLFIIVLILALTVFKPKPPRTQLLSANVEGVAPRLSLPAIQIEFNISLDLELLVDNRNHASFKHGQGKSFLLYQGSSVGEAEIDPGLIPAMGKVTVPCRLTIQVDRLASNFTSLINDVLGGELVVETHTSIPGKINYFGIFRKHVVAVSECQLTMNVLNMSITKQTCKDKTKL</sequence>
<dbReference type="Gene3D" id="2.60.40.1820">
    <property type="match status" value="1"/>
</dbReference>
<protein>
    <submittedName>
        <fullName evidence="4">Uncharacterized protein</fullName>
    </submittedName>
</protein>
<accession>A0A2N9FU28</accession>
<name>A0A2N9FU28_FAGSY</name>
<dbReference type="AlphaFoldDB" id="A0A2N9FU28"/>
<keyword evidence="2 3" id="KW-0472">Membrane</keyword>
<dbReference type="GO" id="GO:0098542">
    <property type="term" value="P:defense response to other organism"/>
    <property type="evidence" value="ECO:0007669"/>
    <property type="project" value="InterPro"/>
</dbReference>
<evidence type="ECO:0000313" key="4">
    <source>
        <dbReference type="EMBL" id="SPC90459.1"/>
    </source>
</evidence>
<proteinExistence type="predicted"/>
<comment type="subcellular location">
    <subcellularLocation>
        <location evidence="1">Membrane</location>
    </subcellularLocation>
</comment>
<dbReference type="PANTHER" id="PTHR31234">
    <property type="entry name" value="LATE EMBRYOGENESIS ABUNDANT (LEA) HYDROXYPROLINE-RICH GLYCOPROTEIN FAMILY"/>
    <property type="match status" value="1"/>
</dbReference>
<dbReference type="InterPro" id="IPR044839">
    <property type="entry name" value="NDR1-like"/>
</dbReference>
<dbReference type="EMBL" id="OIVN01001147">
    <property type="protein sequence ID" value="SPC90459.1"/>
    <property type="molecule type" value="Genomic_DNA"/>
</dbReference>
<reference evidence="4" key="1">
    <citation type="submission" date="2018-02" db="EMBL/GenBank/DDBJ databases">
        <authorList>
            <person name="Cohen D.B."/>
            <person name="Kent A.D."/>
        </authorList>
    </citation>
    <scope>NUCLEOTIDE SEQUENCE</scope>
</reference>
<gene>
    <name evidence="4" type="ORF">FSB_LOCUS18341</name>
</gene>
<keyword evidence="3" id="KW-1133">Transmembrane helix</keyword>
<evidence type="ECO:0000256" key="2">
    <source>
        <dbReference type="ARBA" id="ARBA00023136"/>
    </source>
</evidence>
<evidence type="ECO:0000256" key="1">
    <source>
        <dbReference type="ARBA" id="ARBA00004370"/>
    </source>
</evidence>
<organism evidence="4">
    <name type="scientific">Fagus sylvatica</name>
    <name type="common">Beechnut</name>
    <dbReference type="NCBI Taxonomy" id="28930"/>
    <lineage>
        <taxon>Eukaryota</taxon>
        <taxon>Viridiplantae</taxon>
        <taxon>Streptophyta</taxon>
        <taxon>Embryophyta</taxon>
        <taxon>Tracheophyta</taxon>
        <taxon>Spermatophyta</taxon>
        <taxon>Magnoliopsida</taxon>
        <taxon>eudicotyledons</taxon>
        <taxon>Gunneridae</taxon>
        <taxon>Pentapetalae</taxon>
        <taxon>rosids</taxon>
        <taxon>fabids</taxon>
        <taxon>Fagales</taxon>
        <taxon>Fagaceae</taxon>
        <taxon>Fagus</taxon>
    </lineage>
</organism>